<dbReference type="RefSeq" id="WP_214392214.1">
    <property type="nucleotide sequence ID" value="NZ_JAFLWW010000006.1"/>
</dbReference>
<reference evidence="1" key="1">
    <citation type="journal article" date="2021" name="Microorganisms">
        <title>Phylogenomic Reconstruction and Metabolic Potential of the Genus Aminobacter.</title>
        <authorList>
            <person name="Artuso I."/>
            <person name="Turrini P."/>
            <person name="Pirolo M."/>
            <person name="Lugli G.A."/>
            <person name="Ventura M."/>
            <person name="Visca P."/>
        </authorList>
    </citation>
    <scope>NUCLEOTIDE SEQUENCE</scope>
    <source>
        <strain evidence="1">LMG 26462</strain>
    </source>
</reference>
<comment type="caution">
    <text evidence="1">The sequence shown here is derived from an EMBL/GenBank/DDBJ whole genome shotgun (WGS) entry which is preliminary data.</text>
</comment>
<organism evidence="1 2">
    <name type="scientific">Aminobacter anthyllidis</name>
    <dbReference type="NCBI Taxonomy" id="1035067"/>
    <lineage>
        <taxon>Bacteria</taxon>
        <taxon>Pseudomonadati</taxon>
        <taxon>Pseudomonadota</taxon>
        <taxon>Alphaproteobacteria</taxon>
        <taxon>Hyphomicrobiales</taxon>
        <taxon>Phyllobacteriaceae</taxon>
        <taxon>Aminobacter</taxon>
    </lineage>
</organism>
<accession>A0A9X1AEW2</accession>
<dbReference type="Proteomes" id="UP001138921">
    <property type="component" value="Unassembled WGS sequence"/>
</dbReference>
<name>A0A9X1AEW2_9HYPH</name>
<sequence length="128" mass="14285">MSIDVTFLECKNHNDKLCGGGLMPDGQNRTTEAELSAVVLEILYDRPNGRSTVQQLIAAIPRRLVLTPEDQAQSDTRPNEEIWEQRVRNIRSHHNTAGNYIAEGLLAAVDGGYEITAMGRLRIENRQA</sequence>
<proteinExistence type="predicted"/>
<keyword evidence="2" id="KW-1185">Reference proteome</keyword>
<dbReference type="AlphaFoldDB" id="A0A9X1AEW2"/>
<dbReference type="EMBL" id="JAFLWW010000006">
    <property type="protein sequence ID" value="MBT1158306.1"/>
    <property type="molecule type" value="Genomic_DNA"/>
</dbReference>
<evidence type="ECO:0000313" key="2">
    <source>
        <dbReference type="Proteomes" id="UP001138921"/>
    </source>
</evidence>
<reference evidence="1" key="2">
    <citation type="submission" date="2021-03" db="EMBL/GenBank/DDBJ databases">
        <authorList>
            <person name="Artuso I."/>
            <person name="Turrini P."/>
            <person name="Pirolo M."/>
            <person name="Lugli G.A."/>
            <person name="Ventura M."/>
            <person name="Visca P."/>
        </authorList>
    </citation>
    <scope>NUCLEOTIDE SEQUENCE</scope>
    <source>
        <strain evidence="1">LMG 26462</strain>
    </source>
</reference>
<evidence type="ECO:0000313" key="1">
    <source>
        <dbReference type="EMBL" id="MBT1158306.1"/>
    </source>
</evidence>
<gene>
    <name evidence="1" type="ORF">J1C56_22150</name>
</gene>
<protein>
    <submittedName>
        <fullName evidence="1">Uncharacterized protein</fullName>
    </submittedName>
</protein>